<keyword evidence="2" id="KW-1185">Reference proteome</keyword>
<evidence type="ECO:0000313" key="1">
    <source>
        <dbReference type="EMBL" id="KAE9543980.1"/>
    </source>
</evidence>
<reference evidence="1 2" key="1">
    <citation type="submission" date="2019-08" db="EMBL/GenBank/DDBJ databases">
        <title>The genome of the soybean aphid Biotype 1, its phylome, world population structure and adaptation to the North American continent.</title>
        <authorList>
            <person name="Giordano R."/>
            <person name="Donthu R.K."/>
            <person name="Hernandez A.G."/>
            <person name="Wright C.L."/>
            <person name="Zimin A.V."/>
        </authorList>
    </citation>
    <scope>NUCLEOTIDE SEQUENCE [LARGE SCALE GENOMIC DNA]</scope>
    <source>
        <tissue evidence="1">Whole aphids</tissue>
    </source>
</reference>
<dbReference type="OrthoDB" id="6624089at2759"/>
<proteinExistence type="predicted"/>
<accession>A0A6G0U5C8</accession>
<comment type="caution">
    <text evidence="1">The sequence shown here is derived from an EMBL/GenBank/DDBJ whole genome shotgun (WGS) entry which is preliminary data.</text>
</comment>
<gene>
    <name evidence="1" type="ORF">AGLY_001669</name>
</gene>
<evidence type="ECO:0000313" key="2">
    <source>
        <dbReference type="Proteomes" id="UP000475862"/>
    </source>
</evidence>
<name>A0A6G0U5C8_APHGL</name>
<dbReference type="AlphaFoldDB" id="A0A6G0U5C8"/>
<dbReference type="EMBL" id="VYZN01000003">
    <property type="protein sequence ID" value="KAE9543980.1"/>
    <property type="molecule type" value="Genomic_DNA"/>
</dbReference>
<dbReference type="Proteomes" id="UP000475862">
    <property type="component" value="Unassembled WGS sequence"/>
</dbReference>
<organism evidence="1 2">
    <name type="scientific">Aphis glycines</name>
    <name type="common">Soybean aphid</name>
    <dbReference type="NCBI Taxonomy" id="307491"/>
    <lineage>
        <taxon>Eukaryota</taxon>
        <taxon>Metazoa</taxon>
        <taxon>Ecdysozoa</taxon>
        <taxon>Arthropoda</taxon>
        <taxon>Hexapoda</taxon>
        <taxon>Insecta</taxon>
        <taxon>Pterygota</taxon>
        <taxon>Neoptera</taxon>
        <taxon>Paraneoptera</taxon>
        <taxon>Hemiptera</taxon>
        <taxon>Sternorrhyncha</taxon>
        <taxon>Aphidomorpha</taxon>
        <taxon>Aphidoidea</taxon>
        <taxon>Aphididae</taxon>
        <taxon>Aphidini</taxon>
        <taxon>Aphis</taxon>
        <taxon>Aphis</taxon>
    </lineage>
</organism>
<sequence length="174" mass="20631">MWSQSFKSPNVNFATANNKCQSTIGVLKFLRSDNEFDCKRNDVIEMLDKYQIDHPKIKRKKNIPLKFGGGEIQPNSFEVKDNYCITVYFRGMYMISMENRLKENQMIIINRLNEILISEEPSEDLLKIVCNTYNFDIDSLKIELNIFNRMFNQKYGNNLVFDKLESKIKYLRQN</sequence>
<protein>
    <submittedName>
        <fullName evidence="1">Uncharacterized protein</fullName>
    </submittedName>
</protein>